<feature type="region of interest" description="Disordered" evidence="11">
    <location>
        <begin position="134"/>
        <end position="160"/>
    </location>
</feature>
<dbReference type="OMA" id="LGQCEHV"/>
<feature type="region of interest" description="Disordered" evidence="11">
    <location>
        <begin position="185"/>
        <end position="287"/>
    </location>
</feature>
<dbReference type="SMART" id="SM00292">
    <property type="entry name" value="BRCT"/>
    <property type="match status" value="2"/>
</dbReference>
<sequence>MNGLVCAAGPGGQWSETTKALETLIELCKCSACNQIMKNVHSTFTCEHFFCEACIKDEINDHSKCPECQSPAWIKDIRANPQIQGIVSCCESLVSIFRKRVPTLPDLTRALSSMHVADNGQQQLPTLLPTPAASDYQHEQADIETQMSEPEAESPPHDTRANARAAPILPAAMSLRRQNAPMIIFDETTRTTDSDASSETPRRSAAASRLAGATNQSTTPASSKRLFSNLTNQAEAQTTSTAKGKDSAKDATLHTSKRGRLDSDSDVSSSNSRPASPAPRHSSTEGWSCASCTLSNAATADACTLCAAPRRASTARAKSAVANRQSRLLQGAISTARGGGHAGATHERPLATKPAAGASAAATSRPERARASSTRPTAPAAPVASQTATPTSQVFTSPSLGRKTKRNPKGETSLHVAAKKGAMDRLAELLEAGENLDDTDNAGWTPLHEACTHGHVEAVRMLLQYGANVNFPGFEKLTPLHEVLNSGDVNLELVRVLLEHGANPDAVDMRSQTPRQLAAGNEEILALLNTKLTPAAPKQRRVPAAAAANTNSSSMLATARANPGPFVVLSTGLQKEQRSALEKLVTRLGGKVVTTFDATVTHVVTESDANRVCPRTLKYVCAVLAGLWIVSFDWITECSRRGAWVAEEAFEIQGAAHGAGAPTKGRLNREAGRPRLFEGCTVYLVGEFKPPALSVSDLELLVRIGGGQAKKQATAPSTRDHPAQRHVHAAAGADVYDRFVITEKPTSKDGVHRQVCFGSVPWLLDCVTRFELFEPVPV</sequence>
<dbReference type="PRINTS" id="PR01415">
    <property type="entry name" value="ANKYRIN"/>
</dbReference>
<dbReference type="PROSITE" id="PS50297">
    <property type="entry name" value="ANK_REP_REGION"/>
    <property type="match status" value="3"/>
</dbReference>
<dbReference type="EMBL" id="KE346360">
    <property type="protein sequence ID" value="KJE88810.1"/>
    <property type="molecule type" value="Genomic_DNA"/>
</dbReference>
<evidence type="ECO:0000256" key="10">
    <source>
        <dbReference type="PROSITE-ProRule" id="PRU00322"/>
    </source>
</evidence>
<dbReference type="SUPFAM" id="SSF52113">
    <property type="entry name" value="BRCT domain"/>
    <property type="match status" value="1"/>
</dbReference>
<evidence type="ECO:0000256" key="9">
    <source>
        <dbReference type="PROSITE-ProRule" id="PRU00023"/>
    </source>
</evidence>
<dbReference type="InterPro" id="IPR001876">
    <property type="entry name" value="Znf_RanBP2"/>
</dbReference>
<dbReference type="InterPro" id="IPR017907">
    <property type="entry name" value="Znf_RING_CS"/>
</dbReference>
<feature type="domain" description="RING-type" evidence="12">
    <location>
        <begin position="30"/>
        <end position="69"/>
    </location>
</feature>
<evidence type="ECO:0000259" key="12">
    <source>
        <dbReference type="PROSITE" id="PS50089"/>
    </source>
</evidence>
<evidence type="ECO:0000256" key="1">
    <source>
        <dbReference type="ARBA" id="ARBA00001798"/>
    </source>
</evidence>
<feature type="compositionally biased region" description="Polar residues" evidence="11">
    <location>
        <begin position="386"/>
        <end position="399"/>
    </location>
</feature>
<evidence type="ECO:0000256" key="2">
    <source>
        <dbReference type="ARBA" id="ARBA00012251"/>
    </source>
</evidence>
<feature type="domain" description="BRCT" evidence="13">
    <location>
        <begin position="567"/>
        <end position="652"/>
    </location>
</feature>
<feature type="region of interest" description="Disordered" evidence="11">
    <location>
        <begin position="335"/>
        <end position="411"/>
    </location>
</feature>
<dbReference type="InterPro" id="IPR036420">
    <property type="entry name" value="BRCT_dom_sf"/>
</dbReference>
<evidence type="ECO:0000256" key="6">
    <source>
        <dbReference type="ARBA" id="ARBA00022771"/>
    </source>
</evidence>
<dbReference type="OrthoDB" id="2384350at2759"/>
<organism evidence="15 16">
    <name type="scientific">Capsaspora owczarzaki (strain ATCC 30864)</name>
    <dbReference type="NCBI Taxonomy" id="595528"/>
    <lineage>
        <taxon>Eukaryota</taxon>
        <taxon>Filasterea</taxon>
        <taxon>Capsaspora</taxon>
    </lineage>
</organism>
<dbReference type="InterPro" id="IPR002110">
    <property type="entry name" value="Ankyrin_rpt"/>
</dbReference>
<feature type="compositionally biased region" description="Low complexity" evidence="11">
    <location>
        <begin position="351"/>
        <end position="362"/>
    </location>
</feature>
<dbReference type="Pfam" id="PF00533">
    <property type="entry name" value="BRCT"/>
    <property type="match status" value="1"/>
</dbReference>
<evidence type="ECO:0000256" key="11">
    <source>
        <dbReference type="SAM" id="MobiDB-lite"/>
    </source>
</evidence>
<dbReference type="eggNOG" id="KOG4362">
    <property type="taxonomic scope" value="Eukaryota"/>
</dbReference>
<dbReference type="Gene3D" id="3.30.40.10">
    <property type="entry name" value="Zinc/RING finger domain, C3HC4 (zinc finger)"/>
    <property type="match status" value="1"/>
</dbReference>
<dbReference type="InterPro" id="IPR039503">
    <property type="entry name" value="BARD1_Znf-RING"/>
</dbReference>
<feature type="compositionally biased region" description="Low complexity" evidence="11">
    <location>
        <begin position="371"/>
        <end position="385"/>
    </location>
</feature>
<dbReference type="Gene3D" id="2.30.30.380">
    <property type="entry name" value="Zn-finger domain of Sec23/24"/>
    <property type="match status" value="1"/>
</dbReference>
<feature type="repeat" description="ANK" evidence="9">
    <location>
        <begin position="442"/>
        <end position="474"/>
    </location>
</feature>
<keyword evidence="5" id="KW-0677">Repeat</keyword>
<dbReference type="PROSITE" id="PS01358">
    <property type="entry name" value="ZF_RANBP2_1"/>
    <property type="match status" value="1"/>
</dbReference>
<dbReference type="CDD" id="cd17734">
    <property type="entry name" value="BRCT_Bard1_rpt1"/>
    <property type="match status" value="1"/>
</dbReference>
<evidence type="ECO:0000256" key="3">
    <source>
        <dbReference type="ARBA" id="ARBA00017887"/>
    </source>
</evidence>
<dbReference type="SUPFAM" id="SSF48403">
    <property type="entry name" value="Ankyrin repeat"/>
    <property type="match status" value="1"/>
</dbReference>
<feature type="compositionally biased region" description="Polar residues" evidence="11">
    <location>
        <begin position="213"/>
        <end position="242"/>
    </location>
</feature>
<dbReference type="PhylomeDB" id="A0A0D2WH12"/>
<feature type="domain" description="BRCT" evidence="13">
    <location>
        <begin position="672"/>
        <end position="778"/>
    </location>
</feature>
<dbReference type="PANTHER" id="PTHR24171">
    <property type="entry name" value="ANKYRIN REPEAT DOMAIN-CONTAINING PROTEIN 39-RELATED"/>
    <property type="match status" value="1"/>
</dbReference>
<keyword evidence="8 9" id="KW-0040">ANK repeat</keyword>
<evidence type="ECO:0000256" key="7">
    <source>
        <dbReference type="ARBA" id="ARBA00022833"/>
    </source>
</evidence>
<dbReference type="InterPro" id="IPR001841">
    <property type="entry name" value="Znf_RING"/>
</dbReference>
<dbReference type="SUPFAM" id="SSF57850">
    <property type="entry name" value="RING/U-box"/>
    <property type="match status" value="1"/>
</dbReference>
<evidence type="ECO:0000259" key="13">
    <source>
        <dbReference type="PROSITE" id="PS50172"/>
    </source>
</evidence>
<dbReference type="SUPFAM" id="SSF90209">
    <property type="entry name" value="Ran binding protein zinc finger-like"/>
    <property type="match status" value="1"/>
</dbReference>
<dbReference type="InterPro" id="IPR001357">
    <property type="entry name" value="BRCT_dom"/>
</dbReference>
<dbReference type="EC" id="2.3.2.31" evidence="2"/>
<feature type="compositionally biased region" description="Low complexity" evidence="11">
    <location>
        <begin position="266"/>
        <end position="281"/>
    </location>
</feature>
<dbReference type="PANTHER" id="PTHR24171:SF8">
    <property type="entry name" value="BRCA1-ASSOCIATED RING DOMAIN PROTEIN 1"/>
    <property type="match status" value="1"/>
</dbReference>
<dbReference type="PROSITE" id="PS50088">
    <property type="entry name" value="ANK_REPEAT"/>
    <property type="match status" value="3"/>
</dbReference>
<dbReference type="GO" id="GO:0061630">
    <property type="term" value="F:ubiquitin protein ligase activity"/>
    <property type="evidence" value="ECO:0007669"/>
    <property type="project" value="UniProtKB-EC"/>
</dbReference>
<dbReference type="PROSITE" id="PS50089">
    <property type="entry name" value="ZF_RING_2"/>
    <property type="match status" value="1"/>
</dbReference>
<dbReference type="Gene3D" id="3.40.50.10190">
    <property type="entry name" value="BRCT domain"/>
    <property type="match status" value="2"/>
</dbReference>
<evidence type="ECO:0000259" key="14">
    <source>
        <dbReference type="PROSITE" id="PS50199"/>
    </source>
</evidence>
<comment type="catalytic activity">
    <reaction evidence="1">
        <text>[E2 ubiquitin-conjugating enzyme]-S-ubiquitinyl-L-cysteine + [acceptor protein]-L-lysine = [E2 ubiquitin-conjugating enzyme]-L-cysteine + [acceptor protein]-N(6)-ubiquitinyl-L-lysine.</text>
        <dbReference type="EC" id="2.3.2.31"/>
    </reaction>
</comment>
<dbReference type="InterPro" id="IPR036443">
    <property type="entry name" value="Znf_RanBP2_sf"/>
</dbReference>
<feature type="repeat" description="ANK" evidence="9">
    <location>
        <begin position="409"/>
        <end position="441"/>
    </location>
</feature>
<evidence type="ECO:0000256" key="8">
    <source>
        <dbReference type="ARBA" id="ARBA00023043"/>
    </source>
</evidence>
<dbReference type="RefSeq" id="XP_004365262.1">
    <property type="nucleotide sequence ID" value="XM_004365205.2"/>
</dbReference>
<evidence type="ECO:0000256" key="4">
    <source>
        <dbReference type="ARBA" id="ARBA00022723"/>
    </source>
</evidence>
<feature type="compositionally biased region" description="Basic and acidic residues" evidence="11">
    <location>
        <begin position="243"/>
        <end position="252"/>
    </location>
</feature>
<evidence type="ECO:0000256" key="5">
    <source>
        <dbReference type="ARBA" id="ARBA00022737"/>
    </source>
</evidence>
<dbReference type="Pfam" id="PF12796">
    <property type="entry name" value="Ank_2"/>
    <property type="match status" value="1"/>
</dbReference>
<dbReference type="Pfam" id="PF14835">
    <property type="entry name" value="zf-RING_6"/>
    <property type="match status" value="1"/>
</dbReference>
<dbReference type="PROSITE" id="PS50199">
    <property type="entry name" value="ZF_RANBP2_2"/>
    <property type="match status" value="1"/>
</dbReference>
<gene>
    <name evidence="15" type="ORF">CAOG_000391</name>
</gene>
<reference evidence="16" key="1">
    <citation type="submission" date="2011-02" db="EMBL/GenBank/DDBJ databases">
        <title>The Genome Sequence of Capsaspora owczarzaki ATCC 30864.</title>
        <authorList>
            <person name="Russ C."/>
            <person name="Cuomo C."/>
            <person name="Burger G."/>
            <person name="Gray M.W."/>
            <person name="Holland P.W.H."/>
            <person name="King N."/>
            <person name="Lang F.B.F."/>
            <person name="Roger A.J."/>
            <person name="Ruiz-Trillo I."/>
            <person name="Young S.K."/>
            <person name="Zeng Q."/>
            <person name="Gargeya S."/>
            <person name="Alvarado L."/>
            <person name="Berlin A."/>
            <person name="Chapman S.B."/>
            <person name="Chen Z."/>
            <person name="Freedman E."/>
            <person name="Gellesch M."/>
            <person name="Goldberg J."/>
            <person name="Griggs A."/>
            <person name="Gujja S."/>
            <person name="Heilman E."/>
            <person name="Heiman D."/>
            <person name="Howarth C."/>
            <person name="Mehta T."/>
            <person name="Neiman D."/>
            <person name="Pearson M."/>
            <person name="Roberts A."/>
            <person name="Saif S."/>
            <person name="Shea T."/>
            <person name="Shenoy N."/>
            <person name="Sisk P."/>
            <person name="Stolte C."/>
            <person name="Sykes S."/>
            <person name="White J."/>
            <person name="Yandava C."/>
            <person name="Haas B."/>
            <person name="Nusbaum C."/>
            <person name="Birren B."/>
        </authorList>
    </citation>
    <scope>NUCLEOTIDE SEQUENCE</scope>
    <source>
        <strain evidence="16">ATCC 30864</strain>
    </source>
</reference>
<dbReference type="Proteomes" id="UP000008743">
    <property type="component" value="Unassembled WGS sequence"/>
</dbReference>
<keyword evidence="4" id="KW-0479">Metal-binding</keyword>
<dbReference type="Pfam" id="PF00023">
    <property type="entry name" value="Ank"/>
    <property type="match status" value="1"/>
</dbReference>
<dbReference type="SMART" id="SM00248">
    <property type="entry name" value="ANK"/>
    <property type="match status" value="3"/>
</dbReference>
<proteinExistence type="predicted"/>
<dbReference type="Gene3D" id="1.25.40.20">
    <property type="entry name" value="Ankyrin repeat-containing domain"/>
    <property type="match status" value="1"/>
</dbReference>
<dbReference type="PROSITE" id="PS00518">
    <property type="entry name" value="ZF_RING_1"/>
    <property type="match status" value="1"/>
</dbReference>
<feature type="domain" description="RanBP2-type" evidence="14">
    <location>
        <begin position="283"/>
        <end position="312"/>
    </location>
</feature>
<dbReference type="PROSITE" id="PS50172">
    <property type="entry name" value="BRCT"/>
    <property type="match status" value="2"/>
</dbReference>
<dbReference type="GO" id="GO:0085020">
    <property type="term" value="P:protein K6-linked ubiquitination"/>
    <property type="evidence" value="ECO:0007669"/>
    <property type="project" value="TreeGrafter"/>
</dbReference>
<keyword evidence="6 10" id="KW-0863">Zinc-finger</keyword>
<accession>A0A0D2WH12</accession>
<protein>
    <recommendedName>
        <fullName evidence="3">RanBP-type and C3HC4-type zinc finger-containing protein 1</fullName>
        <ecNumber evidence="2">2.3.2.31</ecNumber>
    </recommendedName>
</protein>
<keyword evidence="7" id="KW-0862">Zinc</keyword>
<dbReference type="CDD" id="cd17720">
    <property type="entry name" value="BRCT_Bard1_rpt2"/>
    <property type="match status" value="1"/>
</dbReference>
<name>A0A0D2WH12_CAPO3</name>
<evidence type="ECO:0000313" key="15">
    <source>
        <dbReference type="EMBL" id="KJE88810.1"/>
    </source>
</evidence>
<dbReference type="InParanoid" id="A0A0D2WH12"/>
<dbReference type="AlphaFoldDB" id="A0A0D2WH12"/>
<dbReference type="InterPro" id="IPR013083">
    <property type="entry name" value="Znf_RING/FYVE/PHD"/>
</dbReference>
<dbReference type="STRING" id="595528.A0A0D2WH12"/>
<evidence type="ECO:0000313" key="16">
    <source>
        <dbReference type="Proteomes" id="UP000008743"/>
    </source>
</evidence>
<dbReference type="GO" id="GO:0008270">
    <property type="term" value="F:zinc ion binding"/>
    <property type="evidence" value="ECO:0007669"/>
    <property type="project" value="UniProtKB-KW"/>
</dbReference>
<keyword evidence="16" id="KW-1185">Reference proteome</keyword>
<feature type="repeat" description="ANK" evidence="9">
    <location>
        <begin position="475"/>
        <end position="509"/>
    </location>
</feature>
<dbReference type="InterPro" id="IPR036770">
    <property type="entry name" value="Ankyrin_rpt-contain_sf"/>
</dbReference>